<proteinExistence type="predicted"/>
<dbReference type="Gene3D" id="3.40.50.300">
    <property type="entry name" value="P-loop containing nucleotide triphosphate hydrolases"/>
    <property type="match status" value="1"/>
</dbReference>
<feature type="transmembrane region" description="Helical" evidence="1">
    <location>
        <begin position="7"/>
        <end position="27"/>
    </location>
</feature>
<evidence type="ECO:0000313" key="3">
    <source>
        <dbReference type="Proteomes" id="UP001595867"/>
    </source>
</evidence>
<evidence type="ECO:0000256" key="1">
    <source>
        <dbReference type="SAM" id="Phobius"/>
    </source>
</evidence>
<reference evidence="3" key="1">
    <citation type="journal article" date="2019" name="Int. J. Syst. Evol. Microbiol.">
        <title>The Global Catalogue of Microorganisms (GCM) 10K type strain sequencing project: providing services to taxonomists for standard genome sequencing and annotation.</title>
        <authorList>
            <consortium name="The Broad Institute Genomics Platform"/>
            <consortium name="The Broad Institute Genome Sequencing Center for Infectious Disease"/>
            <person name="Wu L."/>
            <person name="Ma J."/>
        </authorList>
    </citation>
    <scope>NUCLEOTIDE SEQUENCE [LARGE SCALE GENOMIC DNA]</scope>
    <source>
        <strain evidence="3">TBRC 5832</strain>
    </source>
</reference>
<feature type="transmembrane region" description="Helical" evidence="1">
    <location>
        <begin position="428"/>
        <end position="453"/>
    </location>
</feature>
<protein>
    <submittedName>
        <fullName evidence="2">NACHT domain-containing protein</fullName>
    </submittedName>
</protein>
<feature type="transmembrane region" description="Helical" evidence="1">
    <location>
        <begin position="541"/>
        <end position="560"/>
    </location>
</feature>
<dbReference type="EMBL" id="JBHSBL010000019">
    <property type="protein sequence ID" value="MFC4068365.1"/>
    <property type="molecule type" value="Genomic_DNA"/>
</dbReference>
<dbReference type="RefSeq" id="WP_378069265.1">
    <property type="nucleotide sequence ID" value="NZ_JBHSBL010000019.1"/>
</dbReference>
<organism evidence="2 3">
    <name type="scientific">Actinoplanes subglobosus</name>
    <dbReference type="NCBI Taxonomy" id="1547892"/>
    <lineage>
        <taxon>Bacteria</taxon>
        <taxon>Bacillati</taxon>
        <taxon>Actinomycetota</taxon>
        <taxon>Actinomycetes</taxon>
        <taxon>Micromonosporales</taxon>
        <taxon>Micromonosporaceae</taxon>
        <taxon>Actinoplanes</taxon>
    </lineage>
</organism>
<dbReference type="InterPro" id="IPR027417">
    <property type="entry name" value="P-loop_NTPase"/>
</dbReference>
<dbReference type="SUPFAM" id="SSF52540">
    <property type="entry name" value="P-loop containing nucleoside triphosphate hydrolases"/>
    <property type="match status" value="1"/>
</dbReference>
<feature type="transmembrane region" description="Helical" evidence="1">
    <location>
        <begin position="402"/>
        <end position="422"/>
    </location>
</feature>
<feature type="transmembrane region" description="Helical" evidence="1">
    <location>
        <begin position="500"/>
        <end position="529"/>
    </location>
</feature>
<sequence length="652" mass="69595">MRPDRQAMAEGTVSTTLTIVVGVAINLVTGDHLLTGGVALVMGGVLTVWWTSRLASRRAEADAGDGRLEKAALMLAAAVSARWHDEAGRRSLLGSHPLNVRWGRVGAEADAGADLATVFAGAQRLVVLGESGAGKSVQAILLTCALLDSPAPGRPIPVLLSLARWNPVRQQLWPWVERRIVEDYRMSEETVRELVGSGQVIPFLDGLDELPAGLRTPALREIGAAVGQNRPFLLTSRTAEYQRTPYLLTGTVVVRLEPILVDDAADFLTRDESPGATRWQDLLGTFATGGTPLAAALSRPLLLDLMRTVYLTGERDPAELSDRQVFATVADIEHHLLRWYLRTVYEPRAPRPDERWRPGRYLYQRPAEAERWLAFLARRLDNPARQGMAWWRLPAAVPGQGYGTAIGVSTAGLVSVLLVVLGGAPDGVVLALLWGPVAGIAAGVAGQQAVAHLPVEQPRAFTPVRPETAVTGTTWRFGLAFGAPAAVAGLLNFADGPVMGFMTISIICAAAAGLGLALAFGAPVTLASAASPSSVLRRDRATALVTAVPAALLVSLVFWTGVGPRVGVACGVGVLLARMSCGAYGGFVHARWWLAARGRTPLSLMTFLDDAHRRGVLRQAGAVYEFRHDALRRYLLSSGTGGRRARHSAHVP</sequence>
<keyword evidence="1" id="KW-1133">Transmembrane helix</keyword>
<evidence type="ECO:0000313" key="2">
    <source>
        <dbReference type="EMBL" id="MFC4068365.1"/>
    </source>
</evidence>
<gene>
    <name evidence="2" type="ORF">ACFO0C_25845</name>
</gene>
<name>A0ABV8IZC2_9ACTN</name>
<comment type="caution">
    <text evidence="2">The sequence shown here is derived from an EMBL/GenBank/DDBJ whole genome shotgun (WGS) entry which is preliminary data.</text>
</comment>
<feature type="transmembrane region" description="Helical" evidence="1">
    <location>
        <begin position="474"/>
        <end position="494"/>
    </location>
</feature>
<keyword evidence="3" id="KW-1185">Reference proteome</keyword>
<keyword evidence="1" id="KW-0812">Transmembrane</keyword>
<feature type="transmembrane region" description="Helical" evidence="1">
    <location>
        <begin position="566"/>
        <end position="587"/>
    </location>
</feature>
<feature type="transmembrane region" description="Helical" evidence="1">
    <location>
        <begin position="33"/>
        <end position="51"/>
    </location>
</feature>
<dbReference type="Proteomes" id="UP001595867">
    <property type="component" value="Unassembled WGS sequence"/>
</dbReference>
<keyword evidence="1" id="KW-0472">Membrane</keyword>
<accession>A0ABV8IZC2</accession>